<organism evidence="5 6">
    <name type="scientific">Skermanella aerolata</name>
    <dbReference type="NCBI Taxonomy" id="393310"/>
    <lineage>
        <taxon>Bacteria</taxon>
        <taxon>Pseudomonadati</taxon>
        <taxon>Pseudomonadota</taxon>
        <taxon>Alphaproteobacteria</taxon>
        <taxon>Rhodospirillales</taxon>
        <taxon>Azospirillaceae</taxon>
        <taxon>Skermanella</taxon>
    </lineage>
</organism>
<name>A0A512DT28_9PROT</name>
<dbReference type="InterPro" id="IPR037913">
    <property type="entry name" value="ACD_IbpA/B"/>
</dbReference>
<sequence length="159" mass="17607">MRTYDLSPLFRSSVGFDRMTRILESALKVDDAALSYPPYNIEKLSDDAYRISMAVAGFGPEDLDITSQENLLVITGKTKKDPENGQYLYRGIAGRAFERRFQLADHIKVTGANLANGLLNVELVREIPEAARPRTIKIAAAAPSQAIEHSRTEEQPQAA</sequence>
<comment type="caution">
    <text evidence="5">The sequence shown here is derived from an EMBL/GenBank/DDBJ whole genome shotgun (WGS) entry which is preliminary data.</text>
</comment>
<dbReference type="Pfam" id="PF00011">
    <property type="entry name" value="HSP20"/>
    <property type="match status" value="1"/>
</dbReference>
<dbReference type="Gene3D" id="2.60.40.790">
    <property type="match status" value="1"/>
</dbReference>
<dbReference type="SUPFAM" id="SSF49764">
    <property type="entry name" value="HSP20-like chaperones"/>
    <property type="match status" value="1"/>
</dbReference>
<dbReference type="RefSeq" id="WP_044427648.1">
    <property type="nucleotide sequence ID" value="NZ_BJYZ01000017.1"/>
</dbReference>
<dbReference type="AlphaFoldDB" id="A0A512DT28"/>
<comment type="similarity">
    <text evidence="2 3">Belongs to the small heat shock protein (HSP20) family.</text>
</comment>
<dbReference type="EMBL" id="BJYZ01000017">
    <property type="protein sequence ID" value="GEO39596.1"/>
    <property type="molecule type" value="Genomic_DNA"/>
</dbReference>
<dbReference type="PROSITE" id="PS01031">
    <property type="entry name" value="SHSP"/>
    <property type="match status" value="1"/>
</dbReference>
<proteinExistence type="inferred from homology"/>
<gene>
    <name evidence="5" type="ORF">SAE02_37440</name>
</gene>
<dbReference type="PANTHER" id="PTHR47062">
    <property type="match status" value="1"/>
</dbReference>
<dbReference type="InterPro" id="IPR002068">
    <property type="entry name" value="A-crystallin/Hsp20_dom"/>
</dbReference>
<dbReference type="PANTHER" id="PTHR47062:SF1">
    <property type="entry name" value="SMALL HEAT SHOCK PROTEIN IBPA"/>
    <property type="match status" value="1"/>
</dbReference>
<dbReference type="InterPro" id="IPR008978">
    <property type="entry name" value="HSP20-like_chaperone"/>
</dbReference>
<dbReference type="Proteomes" id="UP000321523">
    <property type="component" value="Unassembled WGS sequence"/>
</dbReference>
<dbReference type="OrthoDB" id="9810618at2"/>
<evidence type="ECO:0000313" key="5">
    <source>
        <dbReference type="EMBL" id="GEO39596.1"/>
    </source>
</evidence>
<evidence type="ECO:0000256" key="1">
    <source>
        <dbReference type="ARBA" id="ARBA00023016"/>
    </source>
</evidence>
<keyword evidence="1" id="KW-0346">Stress response</keyword>
<evidence type="ECO:0000259" key="4">
    <source>
        <dbReference type="PROSITE" id="PS01031"/>
    </source>
</evidence>
<reference evidence="5 6" key="1">
    <citation type="submission" date="2019-07" db="EMBL/GenBank/DDBJ databases">
        <title>Whole genome shotgun sequence of Skermanella aerolata NBRC 106429.</title>
        <authorList>
            <person name="Hosoyama A."/>
            <person name="Uohara A."/>
            <person name="Ohji S."/>
            <person name="Ichikawa N."/>
        </authorList>
    </citation>
    <scope>NUCLEOTIDE SEQUENCE [LARGE SCALE GENOMIC DNA]</scope>
    <source>
        <strain evidence="5 6">NBRC 106429</strain>
    </source>
</reference>
<protein>
    <submittedName>
        <fullName evidence="5">Heat-shock protein Hsp20</fullName>
    </submittedName>
</protein>
<evidence type="ECO:0000256" key="3">
    <source>
        <dbReference type="RuleBase" id="RU003616"/>
    </source>
</evidence>
<feature type="domain" description="SHSP" evidence="4">
    <location>
        <begin position="30"/>
        <end position="141"/>
    </location>
</feature>
<evidence type="ECO:0000313" key="6">
    <source>
        <dbReference type="Proteomes" id="UP000321523"/>
    </source>
</evidence>
<accession>A0A512DT28</accession>
<keyword evidence="6" id="KW-1185">Reference proteome</keyword>
<evidence type="ECO:0000256" key="2">
    <source>
        <dbReference type="PROSITE-ProRule" id="PRU00285"/>
    </source>
</evidence>
<dbReference type="CDD" id="cd06470">
    <property type="entry name" value="ACD_IbpA-B_like"/>
    <property type="match status" value="1"/>
</dbReference>